<dbReference type="InterPro" id="IPR011527">
    <property type="entry name" value="ABC1_TM_dom"/>
</dbReference>
<feature type="transmembrane region" description="Helical" evidence="8">
    <location>
        <begin position="154"/>
        <end position="176"/>
    </location>
</feature>
<feature type="compositionally biased region" description="Basic and acidic residues" evidence="7">
    <location>
        <begin position="577"/>
        <end position="591"/>
    </location>
</feature>
<comment type="caution">
    <text evidence="11">The sequence shown here is derived from an EMBL/GenBank/DDBJ whole genome shotgun (WGS) entry which is preliminary data.</text>
</comment>
<comment type="subcellular location">
    <subcellularLocation>
        <location evidence="1">Cell membrane</location>
        <topology evidence="1">Multi-pass membrane protein</topology>
    </subcellularLocation>
</comment>
<dbReference type="SUPFAM" id="SSF90123">
    <property type="entry name" value="ABC transporter transmembrane region"/>
    <property type="match status" value="1"/>
</dbReference>
<keyword evidence="2 8" id="KW-0812">Transmembrane</keyword>
<feature type="domain" description="ABC transporter" evidence="9">
    <location>
        <begin position="328"/>
        <end position="557"/>
    </location>
</feature>
<sequence length="591" mass="61050">MRRELRLCVSSLSRRPLAALAAWSVPEALPTALSGLAVARALDDGFLAGRPGTGLAWLATLMLAAGIGAVGARQVYRHLGDLVEPFRDRLVRLVVRGALSRRTAGGTEDGAVARVTHQVEIVRDSYAGLIVVIRTFLVTTLAAIMGVLVLAPVIVALILPLFLLGVAAFAGTLGLAASRQRAYLAADERLATVSGMVLAGVRDLGSLGGEAHGAALVDTPVREQAAAERALARVAAVRTVAYALGGWLPLVALLAAAPTLVAHGLTAGTVVGGLTYVLRGLQPALGTLVQGVGGSGLRLVITLGRILDGAAPASAAPAVSPPPAGHDIVLRGVTFAYGPHAEPVLRGLDLRVPPGDHLAVVGPSGVGKSTLASLVCGLLDPDSGEITLGGVPVRRASRRDLSRARVLIPQEAYIFTGTVRENVTYLRPDAEPADVAAALRAVGADRLTARLGGPDAPVSPDRLSAGERQLLALARAYLAAAPVTVLDEATCHLDPAAERQAEEAFAARGGTLVVIAHRTSSALRARRVLVLDGRSAVLGTHEEVVRASALYRDLLTPSGARWRAGRSDPAGLFGPPDRLDQRPPAGLRRDA</sequence>
<dbReference type="InterPro" id="IPR003593">
    <property type="entry name" value="AAA+_ATPase"/>
</dbReference>
<dbReference type="InterPro" id="IPR039421">
    <property type="entry name" value="Type_1_exporter"/>
</dbReference>
<evidence type="ECO:0000256" key="4">
    <source>
        <dbReference type="ARBA" id="ARBA00022840"/>
    </source>
</evidence>
<keyword evidence="5 8" id="KW-1133">Transmembrane helix</keyword>
<evidence type="ECO:0000256" key="6">
    <source>
        <dbReference type="ARBA" id="ARBA00023136"/>
    </source>
</evidence>
<dbReference type="Gene3D" id="3.40.50.300">
    <property type="entry name" value="P-loop containing nucleotide triphosphate hydrolases"/>
    <property type="match status" value="1"/>
</dbReference>
<dbReference type="EMBL" id="BOMW01000070">
    <property type="protein sequence ID" value="GIF08930.1"/>
    <property type="molecule type" value="Genomic_DNA"/>
</dbReference>
<evidence type="ECO:0000313" key="11">
    <source>
        <dbReference type="EMBL" id="GIF08930.1"/>
    </source>
</evidence>
<evidence type="ECO:0000256" key="1">
    <source>
        <dbReference type="ARBA" id="ARBA00004651"/>
    </source>
</evidence>
<dbReference type="InterPro" id="IPR017871">
    <property type="entry name" value="ABC_transporter-like_CS"/>
</dbReference>
<dbReference type="SMART" id="SM00382">
    <property type="entry name" value="AAA"/>
    <property type="match status" value="1"/>
</dbReference>
<dbReference type="SUPFAM" id="SSF52540">
    <property type="entry name" value="P-loop containing nucleoside triphosphate hydrolases"/>
    <property type="match status" value="1"/>
</dbReference>
<dbReference type="InterPro" id="IPR027417">
    <property type="entry name" value="P-loop_NTPase"/>
</dbReference>
<evidence type="ECO:0000256" key="3">
    <source>
        <dbReference type="ARBA" id="ARBA00022741"/>
    </source>
</evidence>
<dbReference type="PROSITE" id="PS00211">
    <property type="entry name" value="ABC_TRANSPORTER_1"/>
    <property type="match status" value="1"/>
</dbReference>
<dbReference type="GO" id="GO:0005524">
    <property type="term" value="F:ATP binding"/>
    <property type="evidence" value="ECO:0007669"/>
    <property type="project" value="UniProtKB-KW"/>
</dbReference>
<dbReference type="GO" id="GO:0005886">
    <property type="term" value="C:plasma membrane"/>
    <property type="evidence" value="ECO:0007669"/>
    <property type="project" value="UniProtKB-SubCell"/>
</dbReference>
<keyword evidence="4 11" id="KW-0067">ATP-binding</keyword>
<evidence type="ECO:0000259" key="10">
    <source>
        <dbReference type="PROSITE" id="PS50929"/>
    </source>
</evidence>
<dbReference type="GO" id="GO:0016887">
    <property type="term" value="F:ATP hydrolysis activity"/>
    <property type="evidence" value="ECO:0007669"/>
    <property type="project" value="InterPro"/>
</dbReference>
<dbReference type="InterPro" id="IPR036640">
    <property type="entry name" value="ABC1_TM_sf"/>
</dbReference>
<dbReference type="GO" id="GO:0140359">
    <property type="term" value="F:ABC-type transporter activity"/>
    <property type="evidence" value="ECO:0007669"/>
    <property type="project" value="InterPro"/>
</dbReference>
<evidence type="ECO:0000256" key="7">
    <source>
        <dbReference type="SAM" id="MobiDB-lite"/>
    </source>
</evidence>
<proteinExistence type="predicted"/>
<feature type="transmembrane region" description="Helical" evidence="8">
    <location>
        <begin position="54"/>
        <end position="72"/>
    </location>
</feature>
<feature type="domain" description="ABC transmembrane type-1" evidence="10">
    <location>
        <begin position="31"/>
        <end position="283"/>
    </location>
</feature>
<dbReference type="Gene3D" id="1.20.1560.10">
    <property type="entry name" value="ABC transporter type 1, transmembrane domain"/>
    <property type="match status" value="1"/>
</dbReference>
<accession>A0A919NDV6</accession>
<name>A0A919NDV6_9ACTN</name>
<evidence type="ECO:0000256" key="5">
    <source>
        <dbReference type="ARBA" id="ARBA00022989"/>
    </source>
</evidence>
<keyword evidence="12" id="KW-1185">Reference proteome</keyword>
<protein>
    <submittedName>
        <fullName evidence="11">ABC transporter ATP-binding protein</fullName>
    </submittedName>
</protein>
<evidence type="ECO:0000256" key="8">
    <source>
        <dbReference type="SAM" id="Phobius"/>
    </source>
</evidence>
<feature type="transmembrane region" description="Helical" evidence="8">
    <location>
        <begin position="239"/>
        <end position="261"/>
    </location>
</feature>
<evidence type="ECO:0000313" key="12">
    <source>
        <dbReference type="Proteomes" id="UP000629619"/>
    </source>
</evidence>
<dbReference type="RefSeq" id="WP_203684271.1">
    <property type="nucleotide sequence ID" value="NZ_BOMW01000070.1"/>
</dbReference>
<evidence type="ECO:0000259" key="9">
    <source>
        <dbReference type="PROSITE" id="PS50893"/>
    </source>
</evidence>
<feature type="transmembrane region" description="Helical" evidence="8">
    <location>
        <begin position="126"/>
        <end position="148"/>
    </location>
</feature>
<dbReference type="AlphaFoldDB" id="A0A919NDV6"/>
<dbReference type="PANTHER" id="PTHR24221">
    <property type="entry name" value="ATP-BINDING CASSETTE SUB-FAMILY B"/>
    <property type="match status" value="1"/>
</dbReference>
<dbReference type="PROSITE" id="PS50929">
    <property type="entry name" value="ABC_TM1F"/>
    <property type="match status" value="1"/>
</dbReference>
<dbReference type="InterPro" id="IPR003439">
    <property type="entry name" value="ABC_transporter-like_ATP-bd"/>
</dbReference>
<keyword evidence="3" id="KW-0547">Nucleotide-binding</keyword>
<dbReference type="PROSITE" id="PS50893">
    <property type="entry name" value="ABC_TRANSPORTER_2"/>
    <property type="match status" value="1"/>
</dbReference>
<dbReference type="Pfam" id="PF00005">
    <property type="entry name" value="ABC_tran"/>
    <property type="match status" value="1"/>
</dbReference>
<keyword evidence="6 8" id="KW-0472">Membrane</keyword>
<gene>
    <name evidence="11" type="ORF">Asi03nite_64680</name>
</gene>
<dbReference type="Proteomes" id="UP000629619">
    <property type="component" value="Unassembled WGS sequence"/>
</dbReference>
<dbReference type="PANTHER" id="PTHR24221:SF654">
    <property type="entry name" value="ATP-BINDING CASSETTE SUB-FAMILY B MEMBER 6"/>
    <property type="match status" value="1"/>
</dbReference>
<evidence type="ECO:0000256" key="2">
    <source>
        <dbReference type="ARBA" id="ARBA00022692"/>
    </source>
</evidence>
<feature type="region of interest" description="Disordered" evidence="7">
    <location>
        <begin position="565"/>
        <end position="591"/>
    </location>
</feature>
<dbReference type="GO" id="GO:0034040">
    <property type="term" value="F:ATPase-coupled lipid transmembrane transporter activity"/>
    <property type="evidence" value="ECO:0007669"/>
    <property type="project" value="TreeGrafter"/>
</dbReference>
<reference evidence="11" key="1">
    <citation type="submission" date="2021-01" db="EMBL/GenBank/DDBJ databases">
        <title>Whole genome shotgun sequence of Actinoplanes siamensis NBRC 109076.</title>
        <authorList>
            <person name="Komaki H."/>
            <person name="Tamura T."/>
        </authorList>
    </citation>
    <scope>NUCLEOTIDE SEQUENCE</scope>
    <source>
        <strain evidence="11">NBRC 109076</strain>
    </source>
</reference>
<organism evidence="11 12">
    <name type="scientific">Actinoplanes siamensis</name>
    <dbReference type="NCBI Taxonomy" id="1223317"/>
    <lineage>
        <taxon>Bacteria</taxon>
        <taxon>Bacillati</taxon>
        <taxon>Actinomycetota</taxon>
        <taxon>Actinomycetes</taxon>
        <taxon>Micromonosporales</taxon>
        <taxon>Micromonosporaceae</taxon>
        <taxon>Actinoplanes</taxon>
    </lineage>
</organism>